<evidence type="ECO:0000313" key="2">
    <source>
        <dbReference type="EMBL" id="PIA35371.1"/>
    </source>
</evidence>
<dbReference type="InParanoid" id="A0A2G5CVT0"/>
<evidence type="ECO:0000259" key="1">
    <source>
        <dbReference type="Pfam" id="PF07000"/>
    </source>
</evidence>
<accession>A0A2G5CVT0</accession>
<dbReference type="STRING" id="218851.A0A2G5CVT0"/>
<dbReference type="InterPro" id="IPR010733">
    <property type="entry name" value="DUF1308"/>
</dbReference>
<sequence>MVEDVDNKLDWEWEEARKRCIRASKQIENSLQHLTDSCKRTLLRLVNSELKFILTHLSSLTSTSVISLNIGYIECILHLLQNPLISNVSRLCKPSNHVYVDIVCTLDKTPVWFLVSDRNPNYISWSSASSHNNKGLKLRVEKVLAAAKSSLMLKPASIILFFANGVHPLVSHNLKHEFGAFQINFLDFEFFEEEFVEDGWINLTAAGRSYLKAQTFQIMLDIVEKKLLLPTWLGNRFNVEDARQVELFNEETKFILGEKFCSLLSTMNLEAKYSVKPNDILGRDLLNFDTTALIALVSGISNGGTDKLLATPETELRKRFKSNYQFVIAQVMSELQKPILEELTSVMSRKIGIICETVELEFKQLVSMCGGPNEKLRADQLLKCLLTVPDSPSARMMDILTTRKIALKSKVVFGTGDQWLAPTLTANMGFVRAISQTGMSLLTLEHRPRALTGD</sequence>
<dbReference type="PANTHER" id="PTHR13379">
    <property type="entry name" value="UNCHARACTERIZED DUF1308"/>
    <property type="match status" value="1"/>
</dbReference>
<proteinExistence type="predicted"/>
<keyword evidence="3" id="KW-1185">Reference proteome</keyword>
<gene>
    <name evidence="2" type="ORF">AQUCO_03500036v1</name>
</gene>
<evidence type="ECO:0000313" key="3">
    <source>
        <dbReference type="Proteomes" id="UP000230069"/>
    </source>
</evidence>
<dbReference type="OrthoDB" id="441890at2759"/>
<dbReference type="Pfam" id="PF07000">
    <property type="entry name" value="DUF1308"/>
    <property type="match status" value="1"/>
</dbReference>
<name>A0A2G5CVT0_AQUCA</name>
<dbReference type="AlphaFoldDB" id="A0A2G5CVT0"/>
<organism evidence="2 3">
    <name type="scientific">Aquilegia coerulea</name>
    <name type="common">Rocky mountain columbine</name>
    <dbReference type="NCBI Taxonomy" id="218851"/>
    <lineage>
        <taxon>Eukaryota</taxon>
        <taxon>Viridiplantae</taxon>
        <taxon>Streptophyta</taxon>
        <taxon>Embryophyta</taxon>
        <taxon>Tracheophyta</taxon>
        <taxon>Spermatophyta</taxon>
        <taxon>Magnoliopsida</taxon>
        <taxon>Ranunculales</taxon>
        <taxon>Ranunculaceae</taxon>
        <taxon>Thalictroideae</taxon>
        <taxon>Aquilegia</taxon>
    </lineage>
</organism>
<dbReference type="Proteomes" id="UP000230069">
    <property type="component" value="Unassembled WGS sequence"/>
</dbReference>
<reference evidence="2 3" key="1">
    <citation type="submission" date="2017-09" db="EMBL/GenBank/DDBJ databases">
        <title>WGS assembly of Aquilegia coerulea Goldsmith.</title>
        <authorList>
            <person name="Hodges S."/>
            <person name="Kramer E."/>
            <person name="Nordborg M."/>
            <person name="Tomkins J."/>
            <person name="Borevitz J."/>
            <person name="Derieg N."/>
            <person name="Yan J."/>
            <person name="Mihaltcheva S."/>
            <person name="Hayes R.D."/>
            <person name="Rokhsar D."/>
        </authorList>
    </citation>
    <scope>NUCLEOTIDE SEQUENCE [LARGE SCALE GENOMIC DNA]</scope>
    <source>
        <strain evidence="3">cv. Goldsmith</strain>
    </source>
</reference>
<feature type="domain" description="DUF1308" evidence="1">
    <location>
        <begin position="286"/>
        <end position="452"/>
    </location>
</feature>
<protein>
    <recommendedName>
        <fullName evidence="1">DUF1308 domain-containing protein</fullName>
    </recommendedName>
</protein>
<dbReference type="EMBL" id="KZ305052">
    <property type="protein sequence ID" value="PIA35371.1"/>
    <property type="molecule type" value="Genomic_DNA"/>
</dbReference>
<dbReference type="FunCoup" id="A0A2G5CVT0">
    <property type="interactions" value="1571"/>
</dbReference>
<dbReference type="PANTHER" id="PTHR13379:SF0">
    <property type="entry name" value="UPF0415 PROTEIN C7ORF25"/>
    <property type="match status" value="1"/>
</dbReference>